<dbReference type="Pfam" id="PF08819">
    <property type="entry name" value="DUF1802"/>
    <property type="match status" value="1"/>
</dbReference>
<keyword evidence="2" id="KW-1133">Transmembrane helix</keyword>
<dbReference type="Proteomes" id="UP001244341">
    <property type="component" value="Chromosome 5b"/>
</dbReference>
<gene>
    <name evidence="3" type="ORF">OEZ85_002569</name>
</gene>
<keyword evidence="2" id="KW-0472">Membrane</keyword>
<evidence type="ECO:0000313" key="4">
    <source>
        <dbReference type="Proteomes" id="UP001244341"/>
    </source>
</evidence>
<feature type="transmembrane region" description="Helical" evidence="2">
    <location>
        <begin position="368"/>
        <end position="394"/>
    </location>
</feature>
<feature type="compositionally biased region" description="Low complexity" evidence="1">
    <location>
        <begin position="1"/>
        <end position="14"/>
    </location>
</feature>
<feature type="transmembrane region" description="Helical" evidence="2">
    <location>
        <begin position="429"/>
        <end position="447"/>
    </location>
</feature>
<organism evidence="3 4">
    <name type="scientific">Tetradesmus obliquus</name>
    <name type="common">Green alga</name>
    <name type="synonym">Acutodesmus obliquus</name>
    <dbReference type="NCBI Taxonomy" id="3088"/>
    <lineage>
        <taxon>Eukaryota</taxon>
        <taxon>Viridiplantae</taxon>
        <taxon>Chlorophyta</taxon>
        <taxon>core chlorophytes</taxon>
        <taxon>Chlorophyceae</taxon>
        <taxon>CS clade</taxon>
        <taxon>Sphaeropleales</taxon>
        <taxon>Scenedesmaceae</taxon>
        <taxon>Tetradesmus</taxon>
    </lineage>
</organism>
<proteinExistence type="predicted"/>
<protein>
    <submittedName>
        <fullName evidence="3">Uncharacterized protein</fullName>
    </submittedName>
</protein>
<name>A0ABY8TY02_TETOB</name>
<dbReference type="EMBL" id="CP126212">
    <property type="protein sequence ID" value="WIA14009.1"/>
    <property type="molecule type" value="Genomic_DNA"/>
</dbReference>
<dbReference type="InterPro" id="IPR014923">
    <property type="entry name" value="DUF1802"/>
</dbReference>
<sequence>MTMQTAASAASSTSRPSSLHHQHHGRCPSSHQLFHQPRIAAAIRPRAAAADAAVTTIRPADIQPVQCLKEWAPVCAALGDGLQTVLLRKGGIREPTFTPKAQQFLLFPTAFHSEAQLLKPGIAERYQQEVQLEPRQLQHIPLAYFAAITGSWTTRDERVLQQLDPLHVHSEGFLETRLKWRSKDPLTLLELRAWVLQQPLQLPAREQYFGCFSFVELLPEDVGLAGSTAAAADAAATCYTAVATARTSYRVVSLIGSPAAFSARSITSVTIGGSIRNMQCAFGRAPVATVQPCRRSSTCCGLGASSLQPRTKVLQQAAKQSSSSSRPAACSSSVRSRQTAVTCRAADDRQQPGAAKAGSSISTRFNPVYLAIFGAFSALLVFKNPYIYAVLTILTILPQNSNVTSLNNLVLLFYESGLFMNFAEAVTCVRLVTWLSMGFMVASFALFK</sequence>
<evidence type="ECO:0000313" key="3">
    <source>
        <dbReference type="EMBL" id="WIA14009.1"/>
    </source>
</evidence>
<accession>A0ABY8TY02</accession>
<feature type="region of interest" description="Disordered" evidence="1">
    <location>
        <begin position="1"/>
        <end position="31"/>
    </location>
</feature>
<keyword evidence="2" id="KW-0812">Transmembrane</keyword>
<keyword evidence="4" id="KW-1185">Reference proteome</keyword>
<reference evidence="3 4" key="1">
    <citation type="submission" date="2023-05" db="EMBL/GenBank/DDBJ databases">
        <title>A 100% complete, gapless, phased diploid assembly of the Scenedesmus obliquus UTEX 3031 genome.</title>
        <authorList>
            <person name="Biondi T.C."/>
            <person name="Hanschen E.R."/>
            <person name="Kwon T."/>
            <person name="Eng W."/>
            <person name="Kruse C.P.S."/>
            <person name="Koehler S.I."/>
            <person name="Kunde Y."/>
            <person name="Gleasner C.D."/>
            <person name="You Mak K.T."/>
            <person name="Polle J."/>
            <person name="Hovde B.T."/>
            <person name="Starkenburg S.R."/>
        </authorList>
    </citation>
    <scope>NUCLEOTIDE SEQUENCE [LARGE SCALE GENOMIC DNA]</scope>
    <source>
        <strain evidence="3 4">DOE0152z</strain>
    </source>
</reference>
<evidence type="ECO:0000256" key="2">
    <source>
        <dbReference type="SAM" id="Phobius"/>
    </source>
</evidence>
<evidence type="ECO:0000256" key="1">
    <source>
        <dbReference type="SAM" id="MobiDB-lite"/>
    </source>
</evidence>